<dbReference type="PANTHER" id="PTHR39515">
    <property type="entry name" value="CONSERVED PROTEIN"/>
    <property type="match status" value="1"/>
</dbReference>
<proteinExistence type="predicted"/>
<feature type="domain" description="HTH marR-type" evidence="1">
    <location>
        <begin position="8"/>
        <end position="140"/>
    </location>
</feature>
<dbReference type="InterPro" id="IPR052526">
    <property type="entry name" value="HTH-type_Bedaq_tolerance"/>
</dbReference>
<dbReference type="Gene3D" id="1.10.10.10">
    <property type="entry name" value="Winged helix-like DNA-binding domain superfamily/Winged helix DNA-binding domain"/>
    <property type="match status" value="1"/>
</dbReference>
<dbReference type="RefSeq" id="WP_270951016.1">
    <property type="nucleotide sequence ID" value="NZ_JAQGLA010000041.1"/>
</dbReference>
<dbReference type="InterPro" id="IPR000835">
    <property type="entry name" value="HTH_MarR-typ"/>
</dbReference>
<evidence type="ECO:0000259" key="1">
    <source>
        <dbReference type="PROSITE" id="PS50995"/>
    </source>
</evidence>
<dbReference type="SMART" id="SM00347">
    <property type="entry name" value="HTH_MARR"/>
    <property type="match status" value="1"/>
</dbReference>
<evidence type="ECO:0000313" key="3">
    <source>
        <dbReference type="Proteomes" id="UP001210380"/>
    </source>
</evidence>
<dbReference type="EMBL" id="JAQGLA010000041">
    <property type="protein sequence ID" value="MDA3628234.1"/>
    <property type="molecule type" value="Genomic_DNA"/>
</dbReference>
<comment type="caution">
    <text evidence="2">The sequence shown here is derived from an EMBL/GenBank/DDBJ whole genome shotgun (WGS) entry which is preliminary data.</text>
</comment>
<protein>
    <submittedName>
        <fullName evidence="2">MarR family transcriptional regulator</fullName>
    </submittedName>
</protein>
<accession>A0ABT4V2N9</accession>
<dbReference type="PANTHER" id="PTHR39515:SF2">
    <property type="entry name" value="HTH-TYPE TRANSCRIPTIONAL REGULATOR RV0880"/>
    <property type="match status" value="1"/>
</dbReference>
<keyword evidence="3" id="KW-1185">Reference proteome</keyword>
<evidence type="ECO:0000313" key="2">
    <source>
        <dbReference type="EMBL" id="MDA3628234.1"/>
    </source>
</evidence>
<name>A0ABT4V2N9_9PSEU</name>
<reference evidence="2 3" key="1">
    <citation type="submission" date="2022-11" db="EMBL/GenBank/DDBJ databases">
        <title>Draft genome sequence of Saccharopolyspora sp. WRP15-2 isolated from rhizosphere soils of wild rice in Thailand.</title>
        <authorList>
            <person name="Duangmal K."/>
            <person name="Kammanee S."/>
            <person name="Muangham S."/>
        </authorList>
    </citation>
    <scope>NUCLEOTIDE SEQUENCE [LARGE SCALE GENOMIC DNA]</scope>
    <source>
        <strain evidence="2 3">WRP15-2</strain>
    </source>
</reference>
<dbReference type="SUPFAM" id="SSF46785">
    <property type="entry name" value="Winged helix' DNA-binding domain"/>
    <property type="match status" value="1"/>
</dbReference>
<gene>
    <name evidence="2" type="ORF">OU415_22560</name>
</gene>
<dbReference type="Proteomes" id="UP001210380">
    <property type="component" value="Unassembled WGS sequence"/>
</dbReference>
<organism evidence="2 3">
    <name type="scientific">Saccharopolyspora oryzae</name>
    <dbReference type="NCBI Taxonomy" id="2997343"/>
    <lineage>
        <taxon>Bacteria</taxon>
        <taxon>Bacillati</taxon>
        <taxon>Actinomycetota</taxon>
        <taxon>Actinomycetes</taxon>
        <taxon>Pseudonocardiales</taxon>
        <taxon>Pseudonocardiaceae</taxon>
        <taxon>Saccharopolyspora</taxon>
    </lineage>
</organism>
<dbReference type="Pfam" id="PF12802">
    <property type="entry name" value="MarR_2"/>
    <property type="match status" value="1"/>
</dbReference>
<dbReference type="InterPro" id="IPR036390">
    <property type="entry name" value="WH_DNA-bd_sf"/>
</dbReference>
<dbReference type="PROSITE" id="PS50995">
    <property type="entry name" value="HTH_MARR_2"/>
    <property type="match status" value="1"/>
</dbReference>
<dbReference type="InterPro" id="IPR036388">
    <property type="entry name" value="WH-like_DNA-bd_sf"/>
</dbReference>
<sequence>MSDAVAVGDELMSVLAGLRRRVRRRLRPEAPGPKLRGAQVELLRAVEDQPGIGVRGAAEVLHLAPNSVSTLVNQLVAMGMLERHPDPDDRRAAKLQLTDLAEHRLAYWREARSELVGAGVAQLPEADQEALRQALPALRQLLANLSADEPPDLEES</sequence>